<keyword evidence="4" id="KW-1185">Reference proteome</keyword>
<feature type="signal peptide" evidence="2">
    <location>
        <begin position="1"/>
        <end position="22"/>
    </location>
</feature>
<dbReference type="KEGG" id="mis:MICPUN_101597"/>
<protein>
    <submittedName>
        <fullName evidence="3">Uncharacterized protein</fullName>
    </submittedName>
</protein>
<proteinExistence type="predicted"/>
<dbReference type="RefSeq" id="XP_002503688.1">
    <property type="nucleotide sequence ID" value="XM_002503642.1"/>
</dbReference>
<feature type="compositionally biased region" description="Low complexity" evidence="1">
    <location>
        <begin position="191"/>
        <end position="204"/>
    </location>
</feature>
<evidence type="ECO:0000256" key="2">
    <source>
        <dbReference type="SAM" id="SignalP"/>
    </source>
</evidence>
<name>C1EB05_MICCC</name>
<evidence type="ECO:0000313" key="3">
    <source>
        <dbReference type="EMBL" id="ACO64946.1"/>
    </source>
</evidence>
<feature type="region of interest" description="Disordered" evidence="1">
    <location>
        <begin position="191"/>
        <end position="221"/>
    </location>
</feature>
<dbReference type="Proteomes" id="UP000002009">
    <property type="component" value="Chromosome 7"/>
</dbReference>
<dbReference type="EMBL" id="CP001328">
    <property type="protein sequence ID" value="ACO64946.1"/>
    <property type="molecule type" value="Genomic_DNA"/>
</dbReference>
<accession>C1EB05</accession>
<feature type="region of interest" description="Disordered" evidence="1">
    <location>
        <begin position="65"/>
        <end position="101"/>
    </location>
</feature>
<sequence length="310" mass="29886">MAGFGSFSHALLVSSSAGLGLALDAVASPKGFAAPLCANGDAPLAAPLCANGDAPSLATGFAGAAAPKGDAGAAPPAAGGAPNGDAGLAPPPAGAPNGDAGLAAAGVAAPKGDAGDAGDAGEAGGLAEVAASSADAGMSKGDAAGGLDPEDFSNGSSKPLTLPLLLPSPNVDGRGLGDRFRAADIPARAAASSGVSSSPPAARTAVEEARRRRALNPQPLSALAPRATEAPCLARATAACVDDNATTLILLICGVFSYPLSPCADERAPTPPGDRVECRAERPTASDVMQDLSSFEKLGPECLTDCLCVT</sequence>
<reference evidence="3 4" key="1">
    <citation type="journal article" date="2009" name="Science">
        <title>Green evolution and dynamic adaptations revealed by genomes of the marine picoeukaryotes Micromonas.</title>
        <authorList>
            <person name="Worden A.Z."/>
            <person name="Lee J.H."/>
            <person name="Mock T."/>
            <person name="Rouze P."/>
            <person name="Simmons M.P."/>
            <person name="Aerts A.L."/>
            <person name="Allen A.E."/>
            <person name="Cuvelier M.L."/>
            <person name="Derelle E."/>
            <person name="Everett M.V."/>
            <person name="Foulon E."/>
            <person name="Grimwood J."/>
            <person name="Gundlach H."/>
            <person name="Henrissat B."/>
            <person name="Napoli C."/>
            <person name="McDonald S.M."/>
            <person name="Parker M.S."/>
            <person name="Rombauts S."/>
            <person name="Salamov A."/>
            <person name="Von Dassow P."/>
            <person name="Badger J.H."/>
            <person name="Coutinho P.M."/>
            <person name="Demir E."/>
            <person name="Dubchak I."/>
            <person name="Gentemann C."/>
            <person name="Eikrem W."/>
            <person name="Gready J.E."/>
            <person name="John U."/>
            <person name="Lanier W."/>
            <person name="Lindquist E.A."/>
            <person name="Lucas S."/>
            <person name="Mayer K.F."/>
            <person name="Moreau H."/>
            <person name="Not F."/>
            <person name="Otillar R."/>
            <person name="Panaud O."/>
            <person name="Pangilinan J."/>
            <person name="Paulsen I."/>
            <person name="Piegu B."/>
            <person name="Poliakov A."/>
            <person name="Robbens S."/>
            <person name="Schmutz J."/>
            <person name="Toulza E."/>
            <person name="Wyss T."/>
            <person name="Zelensky A."/>
            <person name="Zhou K."/>
            <person name="Armbrust E.V."/>
            <person name="Bhattacharya D."/>
            <person name="Goodenough U.W."/>
            <person name="Van de Peer Y."/>
            <person name="Grigoriev I.V."/>
        </authorList>
    </citation>
    <scope>NUCLEOTIDE SEQUENCE [LARGE SCALE GENOMIC DNA]</scope>
    <source>
        <strain evidence="4">RCC299 / NOUM17</strain>
    </source>
</reference>
<feature type="chain" id="PRO_5002909092" evidence="2">
    <location>
        <begin position="23"/>
        <end position="310"/>
    </location>
</feature>
<dbReference type="AlphaFoldDB" id="C1EB05"/>
<evidence type="ECO:0000256" key="1">
    <source>
        <dbReference type="SAM" id="MobiDB-lite"/>
    </source>
</evidence>
<dbReference type="InParanoid" id="C1EB05"/>
<gene>
    <name evidence="3" type="ORF">MICPUN_101597</name>
</gene>
<keyword evidence="2" id="KW-0732">Signal</keyword>
<dbReference type="GeneID" id="8244979"/>
<feature type="region of interest" description="Disordered" evidence="1">
    <location>
        <begin position="136"/>
        <end position="156"/>
    </location>
</feature>
<evidence type="ECO:0000313" key="4">
    <source>
        <dbReference type="Proteomes" id="UP000002009"/>
    </source>
</evidence>
<organism evidence="3 4">
    <name type="scientific">Micromonas commoda (strain RCC299 / NOUM17 / CCMP2709)</name>
    <name type="common">Picoplanktonic green alga</name>
    <dbReference type="NCBI Taxonomy" id="296587"/>
    <lineage>
        <taxon>Eukaryota</taxon>
        <taxon>Viridiplantae</taxon>
        <taxon>Chlorophyta</taxon>
        <taxon>Mamiellophyceae</taxon>
        <taxon>Mamiellales</taxon>
        <taxon>Mamiellaceae</taxon>
        <taxon>Micromonas</taxon>
    </lineage>
</organism>
<feature type="compositionally biased region" description="Low complexity" evidence="1">
    <location>
        <begin position="65"/>
        <end position="88"/>
    </location>
</feature>